<dbReference type="AlphaFoldDB" id="A0A2P5D542"/>
<evidence type="ECO:0000313" key="1">
    <source>
        <dbReference type="EMBL" id="PON68419.1"/>
    </source>
</evidence>
<name>A0A2P5D542_PARAD</name>
<evidence type="ECO:0000313" key="2">
    <source>
        <dbReference type="Proteomes" id="UP000237105"/>
    </source>
</evidence>
<dbReference type="EMBL" id="JXTB01000063">
    <property type="protein sequence ID" value="PON68419.1"/>
    <property type="molecule type" value="Genomic_DNA"/>
</dbReference>
<dbReference type="Proteomes" id="UP000237105">
    <property type="component" value="Unassembled WGS sequence"/>
</dbReference>
<reference evidence="2" key="1">
    <citation type="submission" date="2016-06" db="EMBL/GenBank/DDBJ databases">
        <title>Parallel loss of symbiosis genes in relatives of nitrogen-fixing non-legume Parasponia.</title>
        <authorList>
            <person name="Van Velzen R."/>
            <person name="Holmer R."/>
            <person name="Bu F."/>
            <person name="Rutten L."/>
            <person name="Van Zeijl A."/>
            <person name="Liu W."/>
            <person name="Santuari L."/>
            <person name="Cao Q."/>
            <person name="Sharma T."/>
            <person name="Shen D."/>
            <person name="Roswanjaya Y."/>
            <person name="Wardhani T."/>
            <person name="Kalhor M.S."/>
            <person name="Jansen J."/>
            <person name="Van den Hoogen J."/>
            <person name="Gungor B."/>
            <person name="Hartog M."/>
            <person name="Hontelez J."/>
            <person name="Verver J."/>
            <person name="Yang W.-C."/>
            <person name="Schijlen E."/>
            <person name="Repin R."/>
            <person name="Schilthuizen M."/>
            <person name="Schranz E."/>
            <person name="Heidstra R."/>
            <person name="Miyata K."/>
            <person name="Fedorova E."/>
            <person name="Kohlen W."/>
            <person name="Bisseling T."/>
            <person name="Smit S."/>
            <person name="Geurts R."/>
        </authorList>
    </citation>
    <scope>NUCLEOTIDE SEQUENCE [LARGE SCALE GENOMIC DNA]</scope>
    <source>
        <strain evidence="2">cv. WU1-14</strain>
    </source>
</reference>
<sequence length="79" mass="8303">MGFGVAAGHWRSGPSLEDFADIDGASRGLDSLAARSSDCTDCPLGVCIYSSGLGILLRSFGSSSSLTLWVIEITPRFFT</sequence>
<accession>A0A2P5D542</accession>
<organism evidence="1 2">
    <name type="scientific">Parasponia andersonii</name>
    <name type="common">Sponia andersonii</name>
    <dbReference type="NCBI Taxonomy" id="3476"/>
    <lineage>
        <taxon>Eukaryota</taxon>
        <taxon>Viridiplantae</taxon>
        <taxon>Streptophyta</taxon>
        <taxon>Embryophyta</taxon>
        <taxon>Tracheophyta</taxon>
        <taxon>Spermatophyta</taxon>
        <taxon>Magnoliopsida</taxon>
        <taxon>eudicotyledons</taxon>
        <taxon>Gunneridae</taxon>
        <taxon>Pentapetalae</taxon>
        <taxon>rosids</taxon>
        <taxon>fabids</taxon>
        <taxon>Rosales</taxon>
        <taxon>Cannabaceae</taxon>
        <taxon>Parasponia</taxon>
    </lineage>
</organism>
<proteinExistence type="predicted"/>
<protein>
    <submittedName>
        <fullName evidence="1">Uncharacterized protein</fullName>
    </submittedName>
</protein>
<comment type="caution">
    <text evidence="1">The sequence shown here is derived from an EMBL/GenBank/DDBJ whole genome shotgun (WGS) entry which is preliminary data.</text>
</comment>
<gene>
    <name evidence="1" type="ORF">PanWU01x14_095710</name>
</gene>
<keyword evidence="2" id="KW-1185">Reference proteome</keyword>